<proteinExistence type="predicted"/>
<accession>A0A7W9YKV3</accession>
<feature type="region of interest" description="Disordered" evidence="1">
    <location>
        <begin position="143"/>
        <end position="162"/>
    </location>
</feature>
<protein>
    <submittedName>
        <fullName evidence="3">Cellulose biosynthesis protein BcsQ</fullName>
    </submittedName>
</protein>
<dbReference type="PANTHER" id="PTHR13696">
    <property type="entry name" value="P-LOOP CONTAINING NUCLEOSIDE TRIPHOSPHATE HYDROLASE"/>
    <property type="match status" value="1"/>
</dbReference>
<organism evidence="3 4">
    <name type="scientific">Nocardiopsis mwathae</name>
    <dbReference type="NCBI Taxonomy" id="1472723"/>
    <lineage>
        <taxon>Bacteria</taxon>
        <taxon>Bacillati</taxon>
        <taxon>Actinomycetota</taxon>
        <taxon>Actinomycetes</taxon>
        <taxon>Streptosporangiales</taxon>
        <taxon>Nocardiopsidaceae</taxon>
        <taxon>Nocardiopsis</taxon>
    </lineage>
</organism>
<dbReference type="RefSeq" id="WP_281381852.1">
    <property type="nucleotide sequence ID" value="NZ_JACHDS010000001.1"/>
</dbReference>
<dbReference type="Proteomes" id="UP000546642">
    <property type="component" value="Unassembled WGS sequence"/>
</dbReference>
<dbReference type="SUPFAM" id="SSF52540">
    <property type="entry name" value="P-loop containing nucleoside triphosphate hydrolases"/>
    <property type="match status" value="1"/>
</dbReference>
<dbReference type="CDD" id="cd02042">
    <property type="entry name" value="ParAB_family"/>
    <property type="match status" value="1"/>
</dbReference>
<evidence type="ECO:0000313" key="3">
    <source>
        <dbReference type="EMBL" id="MBB6174024.1"/>
    </source>
</evidence>
<name>A0A7W9YKV3_9ACTN</name>
<dbReference type="PANTHER" id="PTHR13696:SF99">
    <property type="entry name" value="COBYRINIC ACID AC-DIAMIDE SYNTHASE"/>
    <property type="match status" value="1"/>
</dbReference>
<dbReference type="Pfam" id="PF13614">
    <property type="entry name" value="AAA_31"/>
    <property type="match status" value="1"/>
</dbReference>
<evidence type="ECO:0000259" key="2">
    <source>
        <dbReference type="Pfam" id="PF13614"/>
    </source>
</evidence>
<dbReference type="InterPro" id="IPR025669">
    <property type="entry name" value="AAA_dom"/>
</dbReference>
<dbReference type="EMBL" id="JACHDS010000001">
    <property type="protein sequence ID" value="MBB6174024.1"/>
    <property type="molecule type" value="Genomic_DNA"/>
</dbReference>
<keyword evidence="4" id="KW-1185">Reference proteome</keyword>
<dbReference type="InterPro" id="IPR027417">
    <property type="entry name" value="P-loop_NTPase"/>
</dbReference>
<dbReference type="Gene3D" id="3.40.50.300">
    <property type="entry name" value="P-loop containing nucleotide triphosphate hydrolases"/>
    <property type="match status" value="1"/>
</dbReference>
<sequence>MTSIALFNNKGGVGKTTLVYHLAHMYQRQGARVLAVDLDPQSNLTSMFLGEDDLAQLWHEEEPTFQYQQGLIPAIRAENDGTVAQAVKPIIEGTGDVELIRPVEITERLWLLPGDLELSRFEDDLSQSWGLTFKGDPRRCGLQPPFIESSSRPDVTSPLTLS</sequence>
<gene>
    <name evidence="3" type="ORF">HNR23_004084</name>
</gene>
<feature type="compositionally biased region" description="Polar residues" evidence="1">
    <location>
        <begin position="148"/>
        <end position="162"/>
    </location>
</feature>
<comment type="caution">
    <text evidence="3">The sequence shown here is derived from an EMBL/GenBank/DDBJ whole genome shotgun (WGS) entry which is preliminary data.</text>
</comment>
<reference evidence="3 4" key="1">
    <citation type="submission" date="2020-08" db="EMBL/GenBank/DDBJ databases">
        <title>Sequencing the genomes of 1000 actinobacteria strains.</title>
        <authorList>
            <person name="Klenk H.-P."/>
        </authorList>
    </citation>
    <scope>NUCLEOTIDE SEQUENCE [LARGE SCALE GENOMIC DNA]</scope>
    <source>
        <strain evidence="3 4">DSM 46659</strain>
    </source>
</reference>
<dbReference type="InterPro" id="IPR050678">
    <property type="entry name" value="DNA_Partitioning_ATPase"/>
</dbReference>
<evidence type="ECO:0000256" key="1">
    <source>
        <dbReference type="SAM" id="MobiDB-lite"/>
    </source>
</evidence>
<evidence type="ECO:0000313" key="4">
    <source>
        <dbReference type="Proteomes" id="UP000546642"/>
    </source>
</evidence>
<feature type="domain" description="AAA" evidence="2">
    <location>
        <begin position="2"/>
        <end position="127"/>
    </location>
</feature>
<dbReference type="AlphaFoldDB" id="A0A7W9YKV3"/>